<dbReference type="InterPro" id="IPR010982">
    <property type="entry name" value="Lambda_DNA-bd_dom_sf"/>
</dbReference>
<dbReference type="CDD" id="cd00093">
    <property type="entry name" value="HTH_XRE"/>
    <property type="match status" value="1"/>
</dbReference>
<dbReference type="Gene3D" id="1.10.260.40">
    <property type="entry name" value="lambda repressor-like DNA-binding domains"/>
    <property type="match status" value="1"/>
</dbReference>
<dbReference type="GO" id="GO:0003677">
    <property type="term" value="F:DNA binding"/>
    <property type="evidence" value="ECO:0007669"/>
    <property type="project" value="InterPro"/>
</dbReference>
<protein>
    <submittedName>
        <fullName evidence="2">Transcriptional regulator</fullName>
    </submittedName>
</protein>
<reference evidence="2 3" key="1">
    <citation type="submission" date="2017-05" db="EMBL/GenBank/DDBJ databases">
        <title>Lactobacillus johnsonii from commercial turkeys.</title>
        <authorList>
            <person name="Johnson T.J."/>
            <person name="Youmans B."/>
        </authorList>
    </citation>
    <scope>NUCLEOTIDE SEQUENCE [LARGE SCALE GENOMIC DNA]</scope>
    <source>
        <strain evidence="2 3">UMNLJ114</strain>
    </source>
</reference>
<dbReference type="AlphaFoldDB" id="A0A267MAD1"/>
<gene>
    <name evidence="2" type="ORF">A3Q24_03385</name>
</gene>
<proteinExistence type="predicted"/>
<feature type="domain" description="HTH cro/C1-type" evidence="1">
    <location>
        <begin position="14"/>
        <end position="67"/>
    </location>
</feature>
<name>A0A267MAD1_LACJH</name>
<evidence type="ECO:0000313" key="3">
    <source>
        <dbReference type="Proteomes" id="UP000216008"/>
    </source>
</evidence>
<dbReference type="InterPro" id="IPR001387">
    <property type="entry name" value="Cro/C1-type_HTH"/>
</dbReference>
<dbReference type="Proteomes" id="UP000216008">
    <property type="component" value="Unassembled WGS sequence"/>
</dbReference>
<sequence>MVNVIEKDAQKIAKNYLKTHGIKQSYVANKMGISETTLSSRLNGRLKFDANFAIAFAKALNLSPSIFLK</sequence>
<dbReference type="Pfam" id="PF01381">
    <property type="entry name" value="HTH_3"/>
    <property type="match status" value="1"/>
</dbReference>
<dbReference type="SUPFAM" id="SSF47413">
    <property type="entry name" value="lambda repressor-like DNA-binding domains"/>
    <property type="match status" value="1"/>
</dbReference>
<organism evidence="2 3">
    <name type="scientific">Lactobacillus johnsonii</name>
    <dbReference type="NCBI Taxonomy" id="33959"/>
    <lineage>
        <taxon>Bacteria</taxon>
        <taxon>Bacillati</taxon>
        <taxon>Bacillota</taxon>
        <taxon>Bacilli</taxon>
        <taxon>Lactobacillales</taxon>
        <taxon>Lactobacillaceae</taxon>
        <taxon>Lactobacillus</taxon>
    </lineage>
</organism>
<dbReference type="EMBL" id="NIBD01000019">
    <property type="protein sequence ID" value="PAB55773.1"/>
    <property type="molecule type" value="Genomic_DNA"/>
</dbReference>
<dbReference type="RefSeq" id="WP_095182654.1">
    <property type="nucleotide sequence ID" value="NZ_CP084221.1"/>
</dbReference>
<evidence type="ECO:0000313" key="2">
    <source>
        <dbReference type="EMBL" id="PAB55773.1"/>
    </source>
</evidence>
<dbReference type="PROSITE" id="PS50943">
    <property type="entry name" value="HTH_CROC1"/>
    <property type="match status" value="1"/>
</dbReference>
<accession>A0A267MAD1</accession>
<comment type="caution">
    <text evidence="2">The sequence shown here is derived from an EMBL/GenBank/DDBJ whole genome shotgun (WGS) entry which is preliminary data.</text>
</comment>
<dbReference type="SMART" id="SM00530">
    <property type="entry name" value="HTH_XRE"/>
    <property type="match status" value="1"/>
</dbReference>
<evidence type="ECO:0000259" key="1">
    <source>
        <dbReference type="PROSITE" id="PS50943"/>
    </source>
</evidence>